<feature type="region of interest" description="Disordered" evidence="1">
    <location>
        <begin position="1"/>
        <end position="83"/>
    </location>
</feature>
<evidence type="ECO:0000256" key="1">
    <source>
        <dbReference type="SAM" id="MobiDB-lite"/>
    </source>
</evidence>
<protein>
    <submittedName>
        <fullName evidence="2">Uncharacterized protein</fullName>
    </submittedName>
</protein>
<dbReference type="InParanoid" id="E1ZXF4"/>
<gene>
    <name evidence="2" type="ORF">EAG_07939</name>
</gene>
<keyword evidence="3" id="KW-1185">Reference proteome</keyword>
<organism evidence="3">
    <name type="scientific">Camponotus floridanus</name>
    <name type="common">Florida carpenter ant</name>
    <dbReference type="NCBI Taxonomy" id="104421"/>
    <lineage>
        <taxon>Eukaryota</taxon>
        <taxon>Metazoa</taxon>
        <taxon>Ecdysozoa</taxon>
        <taxon>Arthropoda</taxon>
        <taxon>Hexapoda</taxon>
        <taxon>Insecta</taxon>
        <taxon>Pterygota</taxon>
        <taxon>Neoptera</taxon>
        <taxon>Endopterygota</taxon>
        <taxon>Hymenoptera</taxon>
        <taxon>Apocrita</taxon>
        <taxon>Aculeata</taxon>
        <taxon>Formicoidea</taxon>
        <taxon>Formicidae</taxon>
        <taxon>Formicinae</taxon>
        <taxon>Camponotus</taxon>
    </lineage>
</organism>
<name>E1ZXF4_CAMFO</name>
<dbReference type="AlphaFoldDB" id="E1ZXF4"/>
<feature type="compositionally biased region" description="Basic and acidic residues" evidence="1">
    <location>
        <begin position="17"/>
        <end position="31"/>
    </location>
</feature>
<sequence>MSAIRARDGPRWSAMVRVERREGQKREDEKSGGVGAQGLLLAIYGPARSRTRKTRGVRERTVRNPAIYREERTNARRGDGEAR</sequence>
<dbReference type="Proteomes" id="UP000000311">
    <property type="component" value="Unassembled WGS sequence"/>
</dbReference>
<accession>E1ZXF4</accession>
<proteinExistence type="predicted"/>
<reference evidence="2 3" key="1">
    <citation type="journal article" date="2010" name="Science">
        <title>Genomic comparison of the ants Camponotus floridanus and Harpegnathos saltator.</title>
        <authorList>
            <person name="Bonasio R."/>
            <person name="Zhang G."/>
            <person name="Ye C."/>
            <person name="Mutti N.S."/>
            <person name="Fang X."/>
            <person name="Qin N."/>
            <person name="Donahue G."/>
            <person name="Yang P."/>
            <person name="Li Q."/>
            <person name="Li C."/>
            <person name="Zhang P."/>
            <person name="Huang Z."/>
            <person name="Berger S.L."/>
            <person name="Reinberg D."/>
            <person name="Wang J."/>
            <person name="Liebig J."/>
        </authorList>
    </citation>
    <scope>NUCLEOTIDE SEQUENCE [LARGE SCALE GENOMIC DNA]</scope>
    <source>
        <strain evidence="3">C129</strain>
    </source>
</reference>
<evidence type="ECO:0000313" key="3">
    <source>
        <dbReference type="Proteomes" id="UP000000311"/>
    </source>
</evidence>
<evidence type="ECO:0000313" key="2">
    <source>
        <dbReference type="EMBL" id="EFN74131.1"/>
    </source>
</evidence>
<feature type="compositionally biased region" description="Basic and acidic residues" evidence="1">
    <location>
        <begin position="1"/>
        <end position="10"/>
    </location>
</feature>
<feature type="compositionally biased region" description="Basic and acidic residues" evidence="1">
    <location>
        <begin position="56"/>
        <end position="83"/>
    </location>
</feature>
<dbReference type="EMBL" id="GL435038">
    <property type="protein sequence ID" value="EFN74131.1"/>
    <property type="molecule type" value="Genomic_DNA"/>
</dbReference>